<dbReference type="Proteomes" id="UP000199545">
    <property type="component" value="Unassembled WGS sequence"/>
</dbReference>
<gene>
    <name evidence="2" type="ORF">SAMN05421852_101174</name>
</gene>
<dbReference type="PANTHER" id="PTHR43798:SF6">
    <property type="entry name" value="HYDROLASE, PUTATIVE (AFU_ORTHOLOGUE AFUA_4G13070)-RELATED"/>
    <property type="match status" value="1"/>
</dbReference>
<dbReference type="InterPro" id="IPR050266">
    <property type="entry name" value="AB_hydrolase_sf"/>
</dbReference>
<evidence type="ECO:0000313" key="3">
    <source>
        <dbReference type="Proteomes" id="UP000199545"/>
    </source>
</evidence>
<dbReference type="PANTHER" id="PTHR43798">
    <property type="entry name" value="MONOACYLGLYCEROL LIPASE"/>
    <property type="match status" value="1"/>
</dbReference>
<dbReference type="SUPFAM" id="SSF53474">
    <property type="entry name" value="alpha/beta-Hydrolases"/>
    <property type="match status" value="1"/>
</dbReference>
<protein>
    <submittedName>
        <fullName evidence="2">Pimeloyl-ACP methyl ester carboxylesterase</fullName>
    </submittedName>
</protein>
<dbReference type="InterPro" id="IPR029058">
    <property type="entry name" value="AB_hydrolase_fold"/>
</dbReference>
<dbReference type="PRINTS" id="PR00111">
    <property type="entry name" value="ABHYDROLASE"/>
</dbReference>
<keyword evidence="3" id="KW-1185">Reference proteome</keyword>
<feature type="domain" description="AB hydrolase-1" evidence="1">
    <location>
        <begin position="33"/>
        <end position="265"/>
    </location>
</feature>
<evidence type="ECO:0000313" key="2">
    <source>
        <dbReference type="EMBL" id="SFI62557.1"/>
    </source>
</evidence>
<accession>A0A1I3JQM5</accession>
<sequence length="290" mass="33876">MLFPDHIRVRDIENMELQLEGAKLYYEEYGAGKPILILHGLGLDHYSIMMSMEPIFKEKKQWKRIYLDLPGMGKSIGEDWIQSSDDMLQVILHFIEQVIPNESFVLVGESYGGYLCRGILYQKPERVDGMLLICSPIEAERFKRELPPHQVLVYDEQLIHSLEDKEKELFTSLAVVQDQKHWERFKDILQSTPAPDSDFLQKIKKQYAFSFPVDQLSEPFQKPVLMLAGRQDSVAGYRDHWKIIENYPRGTFAVLDRAGHNLIMEQSHLFECLVKEWLDRVNEEQEKMAG</sequence>
<organism evidence="2 3">
    <name type="scientific">Thermoflavimicrobium dichotomicum</name>
    <dbReference type="NCBI Taxonomy" id="46223"/>
    <lineage>
        <taxon>Bacteria</taxon>
        <taxon>Bacillati</taxon>
        <taxon>Bacillota</taxon>
        <taxon>Bacilli</taxon>
        <taxon>Bacillales</taxon>
        <taxon>Thermoactinomycetaceae</taxon>
        <taxon>Thermoflavimicrobium</taxon>
    </lineage>
</organism>
<proteinExistence type="predicted"/>
<dbReference type="STRING" id="46223.SAMN05421852_101174"/>
<dbReference type="Pfam" id="PF00561">
    <property type="entry name" value="Abhydrolase_1"/>
    <property type="match status" value="1"/>
</dbReference>
<evidence type="ECO:0000259" key="1">
    <source>
        <dbReference type="Pfam" id="PF00561"/>
    </source>
</evidence>
<reference evidence="2 3" key="1">
    <citation type="submission" date="2016-10" db="EMBL/GenBank/DDBJ databases">
        <authorList>
            <person name="de Groot N.N."/>
        </authorList>
    </citation>
    <scope>NUCLEOTIDE SEQUENCE [LARGE SCALE GENOMIC DNA]</scope>
    <source>
        <strain evidence="2 3">DSM 44778</strain>
    </source>
</reference>
<dbReference type="Gene3D" id="3.40.50.1820">
    <property type="entry name" value="alpha/beta hydrolase"/>
    <property type="match status" value="1"/>
</dbReference>
<name>A0A1I3JQM5_9BACL</name>
<dbReference type="AlphaFoldDB" id="A0A1I3JQM5"/>
<dbReference type="EMBL" id="FORR01000001">
    <property type="protein sequence ID" value="SFI62557.1"/>
    <property type="molecule type" value="Genomic_DNA"/>
</dbReference>
<dbReference type="InterPro" id="IPR000073">
    <property type="entry name" value="AB_hydrolase_1"/>
</dbReference>